<feature type="region of interest" description="Disordered" evidence="1">
    <location>
        <begin position="368"/>
        <end position="390"/>
    </location>
</feature>
<reference evidence="2" key="1">
    <citation type="submission" date="2018-05" db="EMBL/GenBank/DDBJ databases">
        <authorList>
            <person name="Lanie J.A."/>
            <person name="Ng W.-L."/>
            <person name="Kazmierczak K.M."/>
            <person name="Andrzejewski T.M."/>
            <person name="Davidsen T.M."/>
            <person name="Wayne K.J."/>
            <person name="Tettelin H."/>
            <person name="Glass J.I."/>
            <person name="Rusch D."/>
            <person name="Podicherti R."/>
            <person name="Tsui H.-C.T."/>
            <person name="Winkler M.E."/>
        </authorList>
    </citation>
    <scope>NUCLEOTIDE SEQUENCE</scope>
</reference>
<evidence type="ECO:0000256" key="1">
    <source>
        <dbReference type="SAM" id="MobiDB-lite"/>
    </source>
</evidence>
<proteinExistence type="predicted"/>
<protein>
    <submittedName>
        <fullName evidence="2">Uncharacterized protein</fullName>
    </submittedName>
</protein>
<evidence type="ECO:0000313" key="2">
    <source>
        <dbReference type="EMBL" id="SUZ94970.1"/>
    </source>
</evidence>
<name>A0A381RSX9_9ZZZZ</name>
<sequence length="432" mass="48871">MALNRIDPGTRCTIRETGEKGILKKIYFYPTKYEIEFPDGKIKHYSTQDLDIDGLERPAVKKIVSDIPGNGIGERWTNWEPFKGESCVKHYFSTSKEIIWDMLTSLEMYNVWFYGIQRALPVSAEFRYVHRFSFTYFNLEPGAYFKIRPRTIAPYFKCRIMTLEKEKEFGFRFKTSPFYSEYVQFSIEETEFGVWVTCRRSSKGLFSFLSQYNWPAKSRILQQLDTIVPKVEFGENDESATDIGTDSKFDGFATKQDYIDFAINMGMEGNMDYINSISEKPIRGMAKAGVVKAKRTGVTPPKPEKPAGGSAPPASGGGLAALSQEEMVAYLVNKGLDGDMDTVNGYQDKITRGKAKAMIVKIKRGTVERPPMPEIPDATSPPPNEGETEEQLMERLISVGLEGNMDEINALENRVLRGKIKAAIVKAKRAQK</sequence>
<feature type="region of interest" description="Disordered" evidence="1">
    <location>
        <begin position="295"/>
        <end position="318"/>
    </location>
</feature>
<dbReference type="AlphaFoldDB" id="A0A381RSX9"/>
<accession>A0A381RSX9</accession>
<dbReference type="SUPFAM" id="SSF55961">
    <property type="entry name" value="Bet v1-like"/>
    <property type="match status" value="1"/>
</dbReference>
<dbReference type="EMBL" id="UINC01002282">
    <property type="protein sequence ID" value="SUZ94970.1"/>
    <property type="molecule type" value="Genomic_DNA"/>
</dbReference>
<gene>
    <name evidence="2" type="ORF">METZ01_LOCUS47824</name>
</gene>
<feature type="compositionally biased region" description="Pro residues" evidence="1">
    <location>
        <begin position="370"/>
        <end position="384"/>
    </location>
</feature>
<organism evidence="2">
    <name type="scientific">marine metagenome</name>
    <dbReference type="NCBI Taxonomy" id="408172"/>
    <lineage>
        <taxon>unclassified sequences</taxon>
        <taxon>metagenomes</taxon>
        <taxon>ecological metagenomes</taxon>
    </lineage>
</organism>